<reference evidence="2 3" key="1">
    <citation type="submission" date="2019-02" db="EMBL/GenBank/DDBJ databases">
        <title>Genomic Encyclopedia of Archaeal and Bacterial Type Strains, Phase II (KMG-II): from individual species to whole genera.</title>
        <authorList>
            <person name="Goeker M."/>
        </authorList>
    </citation>
    <scope>NUCLEOTIDE SEQUENCE [LARGE SCALE GENOMIC DNA]</scope>
    <source>
        <strain evidence="2 3">DSM 18101</strain>
    </source>
</reference>
<keyword evidence="1" id="KW-0812">Transmembrane</keyword>
<feature type="transmembrane region" description="Helical" evidence="1">
    <location>
        <begin position="77"/>
        <end position="96"/>
    </location>
</feature>
<name>A0A4Q7YZ22_9BACT</name>
<comment type="caution">
    <text evidence="2">The sequence shown here is derived from an EMBL/GenBank/DDBJ whole genome shotgun (WGS) entry which is preliminary data.</text>
</comment>
<organism evidence="2 3">
    <name type="scientific">Edaphobacter modestus</name>
    <dbReference type="NCBI Taxonomy" id="388466"/>
    <lineage>
        <taxon>Bacteria</taxon>
        <taxon>Pseudomonadati</taxon>
        <taxon>Acidobacteriota</taxon>
        <taxon>Terriglobia</taxon>
        <taxon>Terriglobales</taxon>
        <taxon>Acidobacteriaceae</taxon>
        <taxon>Edaphobacter</taxon>
    </lineage>
</organism>
<sequence length="281" mass="30705">MKEEKEDLFSHLKLCVICRQSLEDAEAYSLHIRSCRPSITAPHSLRNAVLTRIRETRSSVGPTSVSLKPAKAAQLQMLPVVAAVLVMVVIGLFVFSRHRKDNIDTMVQAAVLSHQQLEQNVIPLDVTSGSSQVVSSWFASRLPFPFRMADAGMAAEDKAKYKLTGGRLVTVGNEQAALLSFRLAHDVVSMLVGPEHLSIASGGTAIQSNGITFHSNEQGSLHVVTWNNRGLSYVLTSSKSMVNTRKCSFCHEDRTSGKESSSEAAMLYPRLARSWASSPSH</sequence>
<keyword evidence="1" id="KW-0472">Membrane</keyword>
<keyword evidence="1" id="KW-1133">Transmembrane helix</keyword>
<keyword evidence="3" id="KW-1185">Reference proteome</keyword>
<gene>
    <name evidence="2" type="ORF">BDD14_4674</name>
</gene>
<protein>
    <submittedName>
        <fullName evidence="2">Uncharacterized protein</fullName>
    </submittedName>
</protein>
<accession>A0A4Q7YZ22</accession>
<proteinExistence type="predicted"/>
<evidence type="ECO:0000313" key="3">
    <source>
        <dbReference type="Proteomes" id="UP000292958"/>
    </source>
</evidence>
<dbReference type="Proteomes" id="UP000292958">
    <property type="component" value="Unassembled WGS sequence"/>
</dbReference>
<evidence type="ECO:0000256" key="1">
    <source>
        <dbReference type="SAM" id="Phobius"/>
    </source>
</evidence>
<evidence type="ECO:0000313" key="2">
    <source>
        <dbReference type="EMBL" id="RZU43060.1"/>
    </source>
</evidence>
<dbReference type="EMBL" id="SHKW01000001">
    <property type="protein sequence ID" value="RZU43060.1"/>
    <property type="molecule type" value="Genomic_DNA"/>
</dbReference>
<dbReference type="AlphaFoldDB" id="A0A4Q7YZ22"/>